<evidence type="ECO:0000259" key="5">
    <source>
        <dbReference type="Pfam" id="PF00326"/>
    </source>
</evidence>
<comment type="caution">
    <text evidence="7">The sequence shown here is derived from an EMBL/GenBank/DDBJ whole genome shotgun (WGS) entry which is preliminary data.</text>
</comment>
<feature type="compositionally biased region" description="Low complexity" evidence="4">
    <location>
        <begin position="9"/>
        <end position="25"/>
    </location>
</feature>
<evidence type="ECO:0000256" key="4">
    <source>
        <dbReference type="SAM" id="MobiDB-lite"/>
    </source>
</evidence>
<evidence type="ECO:0000256" key="2">
    <source>
        <dbReference type="ARBA" id="ARBA00022801"/>
    </source>
</evidence>
<feature type="compositionally biased region" description="Acidic residues" evidence="4">
    <location>
        <begin position="405"/>
        <end position="416"/>
    </location>
</feature>
<evidence type="ECO:0000256" key="3">
    <source>
        <dbReference type="ARBA" id="ARBA00022825"/>
    </source>
</evidence>
<feature type="domain" description="Peptidase S9A N-terminal" evidence="6">
    <location>
        <begin position="28"/>
        <end position="374"/>
    </location>
</feature>
<dbReference type="PANTHER" id="PTHR42881">
    <property type="entry name" value="PROLYL ENDOPEPTIDASE"/>
    <property type="match status" value="1"/>
</dbReference>
<evidence type="ECO:0000313" key="8">
    <source>
        <dbReference type="Proteomes" id="UP000273807"/>
    </source>
</evidence>
<evidence type="ECO:0000313" key="7">
    <source>
        <dbReference type="EMBL" id="RNL50031.1"/>
    </source>
</evidence>
<evidence type="ECO:0000256" key="1">
    <source>
        <dbReference type="ARBA" id="ARBA00022670"/>
    </source>
</evidence>
<name>A0A3N0BMT4_9MICC</name>
<dbReference type="InterPro" id="IPR002470">
    <property type="entry name" value="Peptidase_S9A"/>
</dbReference>
<dbReference type="Proteomes" id="UP000273807">
    <property type="component" value="Unassembled WGS sequence"/>
</dbReference>
<dbReference type="InterPro" id="IPR051167">
    <property type="entry name" value="Prolyl_oligopep/macrocyclase"/>
</dbReference>
<gene>
    <name evidence="7" type="ORF">D7003_18175</name>
</gene>
<dbReference type="SUPFAM" id="SSF53474">
    <property type="entry name" value="alpha/beta-Hydrolases"/>
    <property type="match status" value="1"/>
</dbReference>
<organism evidence="7 8">
    <name type="scientific">Arthrobacter oryzae</name>
    <dbReference type="NCBI Taxonomy" id="409290"/>
    <lineage>
        <taxon>Bacteria</taxon>
        <taxon>Bacillati</taxon>
        <taxon>Actinomycetota</taxon>
        <taxon>Actinomycetes</taxon>
        <taxon>Micrococcales</taxon>
        <taxon>Micrococcaceae</taxon>
        <taxon>Arthrobacter</taxon>
    </lineage>
</organism>
<dbReference type="GO" id="GO:0006508">
    <property type="term" value="P:proteolysis"/>
    <property type="evidence" value="ECO:0007669"/>
    <property type="project" value="UniProtKB-KW"/>
</dbReference>
<feature type="region of interest" description="Disordered" evidence="4">
    <location>
        <begin position="405"/>
        <end position="425"/>
    </location>
</feature>
<dbReference type="PRINTS" id="PR00862">
    <property type="entry name" value="PROLIGOPTASE"/>
</dbReference>
<dbReference type="EMBL" id="RBED01000137">
    <property type="protein sequence ID" value="RNL50031.1"/>
    <property type="molecule type" value="Genomic_DNA"/>
</dbReference>
<keyword evidence="2" id="KW-0378">Hydrolase</keyword>
<feature type="compositionally biased region" description="Gly residues" evidence="4">
    <location>
        <begin position="459"/>
        <end position="468"/>
    </location>
</feature>
<dbReference type="AlphaFoldDB" id="A0A3N0BMT4"/>
<dbReference type="Pfam" id="PF00326">
    <property type="entry name" value="Peptidase_S9"/>
    <property type="match status" value="1"/>
</dbReference>
<dbReference type="InterPro" id="IPR029058">
    <property type="entry name" value="AB_hydrolase_fold"/>
</dbReference>
<dbReference type="Gene3D" id="2.130.10.120">
    <property type="entry name" value="Prolyl oligopeptidase, N-terminal domain"/>
    <property type="match status" value="1"/>
</dbReference>
<dbReference type="Pfam" id="PF02897">
    <property type="entry name" value="Peptidase_S9_N"/>
    <property type="match status" value="1"/>
</dbReference>
<dbReference type="GO" id="GO:0005829">
    <property type="term" value="C:cytosol"/>
    <property type="evidence" value="ECO:0007669"/>
    <property type="project" value="TreeGrafter"/>
</dbReference>
<dbReference type="GO" id="GO:0070012">
    <property type="term" value="F:oligopeptidase activity"/>
    <property type="evidence" value="ECO:0007669"/>
    <property type="project" value="TreeGrafter"/>
</dbReference>
<keyword evidence="8" id="KW-1185">Reference proteome</keyword>
<evidence type="ECO:0000259" key="6">
    <source>
        <dbReference type="Pfam" id="PF02897"/>
    </source>
</evidence>
<feature type="region of interest" description="Disordered" evidence="4">
    <location>
        <begin position="1"/>
        <end position="26"/>
    </location>
</feature>
<dbReference type="InterPro" id="IPR023302">
    <property type="entry name" value="Pept_S9A_N"/>
</dbReference>
<dbReference type="GO" id="GO:0004252">
    <property type="term" value="F:serine-type endopeptidase activity"/>
    <property type="evidence" value="ECO:0007669"/>
    <property type="project" value="InterPro"/>
</dbReference>
<dbReference type="SUPFAM" id="SSF50993">
    <property type="entry name" value="Peptidase/esterase 'gauge' domain"/>
    <property type="match status" value="1"/>
</dbReference>
<dbReference type="RefSeq" id="WP_123256801.1">
    <property type="nucleotide sequence ID" value="NZ_RBED01000137.1"/>
</dbReference>
<feature type="region of interest" description="Disordered" evidence="4">
    <location>
        <begin position="447"/>
        <end position="468"/>
    </location>
</feature>
<dbReference type="Gene3D" id="3.40.50.1820">
    <property type="entry name" value="alpha/beta hydrolase"/>
    <property type="match status" value="2"/>
</dbReference>
<keyword evidence="3" id="KW-0720">Serine protease</keyword>
<dbReference type="InterPro" id="IPR001375">
    <property type="entry name" value="Peptidase_S9_cat"/>
</dbReference>
<accession>A0A3N0BMT4</accession>
<protein>
    <submittedName>
        <fullName evidence="7">S9 family peptidase</fullName>
    </submittedName>
</protein>
<sequence>MTTTDAYLPPASGPAGTGPGAATAPEPVDENIWLEDIYGAEQLAWVRGQNARTEELLEGAEYAALESSILEVLDSTDRIAMVGKHGDWYYNFWKDGTNPRGLWRRTRWESYRAGSPEWDVLLDVDALAADEGQEWVFHGASFLRPPAGEPHRRALLAFSPDGGDANRHREFDVESRGFVDPATGGFDLPVGKGNASWLDADTLLVATTADGLPRTTSSYARTGVKLRRGGSLAQAEVLFDIPQEHMMAIVAHDSTPGFERTFAVDWISFFEKNTSVLLDGQWMQFDVPAEVNLSAHREWLLFRPQKDWTVDGATYPAGSLLTAGFEEFLAGRRELSVLFTPDAHTSLQSWSWTRDFLLLNLLRDVSSEIRVLDPQRAGTDVAWASTTLDACPPLHDVNAFAVDDEDDAGDADEDGTAGDGQVAEEAAPGAGNDFWLVATGFTTPTTLTRGTLRRAPTDGAGGGGAAGAGGVASTHEVIRSSPSFFNEADYEVQQHFAESKDGTRVPYFQVAAKDLVLDGENPTQLSGYGGFEISRTPAYSGAVGRAWLERRTAESAGVGGDAAHSRGGVYVVANIRGGGEYGPDWHRAALQENRHRAYEDFAAVAQDLISRGVTSRQRLGCVGGSNGGLLVGNMLTQYPELFGAVSCGVPLLDMRRYTKLSAGHSWIGEYGDPDAPEQWDFIRTFSPYHLLKDGVEYPETFIWTATSDDRVGPVQARKMAARMQAMGIPNVWFHEALEGGHAGASDNRQAAALQSRSQHFLWRSLAGPAA</sequence>
<proteinExistence type="predicted"/>
<feature type="domain" description="Peptidase S9 prolyl oligopeptidase catalytic" evidence="5">
    <location>
        <begin position="565"/>
        <end position="765"/>
    </location>
</feature>
<dbReference type="OrthoDB" id="9801421at2"/>
<reference evidence="7 8" key="1">
    <citation type="submission" date="2018-10" db="EMBL/GenBank/DDBJ databases">
        <title>Genome sequencing of Arthrobacter oryzae TNB02.</title>
        <authorList>
            <person name="Cho Y.-J."/>
            <person name="Cho A."/>
            <person name="Kim O.-S."/>
        </authorList>
    </citation>
    <scope>NUCLEOTIDE SEQUENCE [LARGE SCALE GENOMIC DNA]</scope>
    <source>
        <strain evidence="7 8">TNB02</strain>
    </source>
</reference>
<dbReference type="PANTHER" id="PTHR42881:SF13">
    <property type="entry name" value="PROLYL ENDOPEPTIDASE"/>
    <property type="match status" value="1"/>
</dbReference>
<keyword evidence="1" id="KW-0645">Protease</keyword>